<reference evidence="1" key="1">
    <citation type="submission" date="2021-06" db="EMBL/GenBank/DDBJ databases">
        <authorList>
            <person name="Kallberg Y."/>
            <person name="Tangrot J."/>
            <person name="Rosling A."/>
        </authorList>
    </citation>
    <scope>NUCLEOTIDE SEQUENCE</scope>
    <source>
        <strain evidence="1">MA461A</strain>
    </source>
</reference>
<keyword evidence="2" id="KW-1185">Reference proteome</keyword>
<evidence type="ECO:0000313" key="2">
    <source>
        <dbReference type="Proteomes" id="UP000789920"/>
    </source>
</evidence>
<organism evidence="1 2">
    <name type="scientific">Racocetra persica</name>
    <dbReference type="NCBI Taxonomy" id="160502"/>
    <lineage>
        <taxon>Eukaryota</taxon>
        <taxon>Fungi</taxon>
        <taxon>Fungi incertae sedis</taxon>
        <taxon>Mucoromycota</taxon>
        <taxon>Glomeromycotina</taxon>
        <taxon>Glomeromycetes</taxon>
        <taxon>Diversisporales</taxon>
        <taxon>Gigasporaceae</taxon>
        <taxon>Racocetra</taxon>
    </lineage>
</organism>
<comment type="caution">
    <text evidence="1">The sequence shown here is derived from an EMBL/GenBank/DDBJ whole genome shotgun (WGS) entry which is preliminary data.</text>
</comment>
<sequence>NLYFDNAIYPLLQELHQLKKGVMMNMNRESVWVVVLIRLVTADLSQI</sequence>
<evidence type="ECO:0000313" key="1">
    <source>
        <dbReference type="EMBL" id="CAG8791311.1"/>
    </source>
</evidence>
<dbReference type="Proteomes" id="UP000789920">
    <property type="component" value="Unassembled WGS sequence"/>
</dbReference>
<accession>A0ACA9RG59</accession>
<proteinExistence type="predicted"/>
<dbReference type="EMBL" id="CAJVQC010052212">
    <property type="protein sequence ID" value="CAG8791311.1"/>
    <property type="molecule type" value="Genomic_DNA"/>
</dbReference>
<protein>
    <submittedName>
        <fullName evidence="1">26404_t:CDS:1</fullName>
    </submittedName>
</protein>
<feature type="non-terminal residue" evidence="1">
    <location>
        <position position="47"/>
    </location>
</feature>
<feature type="non-terminal residue" evidence="1">
    <location>
        <position position="1"/>
    </location>
</feature>
<name>A0ACA9RG59_9GLOM</name>
<gene>
    <name evidence="1" type="ORF">RPERSI_LOCUS19206</name>
</gene>